<sequence>MNEKISALMDGELSPNEVDDVSDALLAEESLSACWSEYHLIGEAMRRNGVLTLDVREKVSARLRDEPTVLSPRAPLRQRPVRRYAAMAATVAFAAAVGWVGFGQDPASQVVVAQAVPVSQDVFAPVSGVEAPYLAAHQEAAGGGLVRVSMAAGAKVAH</sequence>
<dbReference type="PANTHER" id="PTHR38104:SF1">
    <property type="entry name" value="ANTI-SIGMA-E FACTOR RSEA"/>
    <property type="match status" value="1"/>
</dbReference>
<keyword evidence="1" id="KW-1133">Transmembrane helix</keyword>
<dbReference type="GO" id="GO:0016989">
    <property type="term" value="F:sigma factor antagonist activity"/>
    <property type="evidence" value="ECO:0007669"/>
    <property type="project" value="InterPro"/>
</dbReference>
<evidence type="ECO:0000313" key="4">
    <source>
        <dbReference type="Proteomes" id="UP000482578"/>
    </source>
</evidence>
<dbReference type="AlphaFoldDB" id="A0A6B2KUX3"/>
<dbReference type="InterPro" id="IPR005572">
    <property type="entry name" value="Anti-sigma_E_RseA_N"/>
</dbReference>
<feature type="transmembrane region" description="Helical" evidence="1">
    <location>
        <begin position="84"/>
        <end position="102"/>
    </location>
</feature>
<dbReference type="InterPro" id="IPR036147">
    <property type="entry name" value="Anti-sigma_E_RseA_N_sf"/>
</dbReference>
<dbReference type="SUPFAM" id="SSF89069">
    <property type="entry name" value="N-terminal, cytoplasmic domain of anti-sigmaE factor RseA"/>
    <property type="match status" value="1"/>
</dbReference>
<dbReference type="Pfam" id="PF03872">
    <property type="entry name" value="RseA_N"/>
    <property type="match status" value="1"/>
</dbReference>
<proteinExistence type="predicted"/>
<comment type="caution">
    <text evidence="3">The sequence shown here is derived from an EMBL/GenBank/DDBJ whole genome shotgun (WGS) entry which is preliminary data.</text>
</comment>
<evidence type="ECO:0000256" key="1">
    <source>
        <dbReference type="SAM" id="Phobius"/>
    </source>
</evidence>
<keyword evidence="4" id="KW-1185">Reference proteome</keyword>
<organism evidence="3 4">
    <name type="scientific">Crenobacter caeni</name>
    <dbReference type="NCBI Taxonomy" id="2705474"/>
    <lineage>
        <taxon>Bacteria</taxon>
        <taxon>Pseudomonadati</taxon>
        <taxon>Pseudomonadota</taxon>
        <taxon>Betaproteobacteria</taxon>
        <taxon>Neisseriales</taxon>
        <taxon>Neisseriaceae</taxon>
        <taxon>Crenobacter</taxon>
    </lineage>
</organism>
<protein>
    <submittedName>
        <fullName evidence="3">Sigma-E factor negative regulatory protein</fullName>
    </submittedName>
</protein>
<keyword evidence="1" id="KW-0472">Membrane</keyword>
<dbReference type="InterPro" id="IPR052383">
    <property type="entry name" value="Anti-sigma-E_RseA-like"/>
</dbReference>
<dbReference type="Gene3D" id="1.10.10.880">
    <property type="entry name" value="Anti sigma-E protein RseA, N-terminal domain"/>
    <property type="match status" value="1"/>
</dbReference>
<name>A0A6B2KUX3_9NEIS</name>
<dbReference type="EMBL" id="JAAGAA010000014">
    <property type="protein sequence ID" value="NDV13938.1"/>
    <property type="molecule type" value="Genomic_DNA"/>
</dbReference>
<evidence type="ECO:0000313" key="3">
    <source>
        <dbReference type="EMBL" id="NDV13938.1"/>
    </source>
</evidence>
<evidence type="ECO:0000259" key="2">
    <source>
        <dbReference type="Pfam" id="PF03872"/>
    </source>
</evidence>
<accession>A0A6B2KUX3</accession>
<dbReference type="RefSeq" id="WP_163317377.1">
    <property type="nucleotide sequence ID" value="NZ_JAAGAA010000014.1"/>
</dbReference>
<reference evidence="3 4" key="1">
    <citation type="submission" date="2020-02" db="EMBL/GenBank/DDBJ databases">
        <authorList>
            <person name="Yang Z."/>
        </authorList>
    </citation>
    <scope>NUCLEOTIDE SEQUENCE [LARGE SCALE GENOMIC DNA]</scope>
    <source>
        <strain evidence="3 4">HX-7-9</strain>
    </source>
</reference>
<dbReference type="Proteomes" id="UP000482578">
    <property type="component" value="Unassembled WGS sequence"/>
</dbReference>
<feature type="domain" description="Anti sigma-E protein RseA N-terminal" evidence="2">
    <location>
        <begin position="2"/>
        <end position="80"/>
    </location>
</feature>
<dbReference type="PANTHER" id="PTHR38104">
    <property type="match status" value="1"/>
</dbReference>
<gene>
    <name evidence="3" type="ORF">GZH52_14280</name>
</gene>
<keyword evidence="1" id="KW-0812">Transmembrane</keyword>
<dbReference type="CDD" id="cd16328">
    <property type="entry name" value="RseA_N"/>
    <property type="match status" value="1"/>
</dbReference>